<protein>
    <submittedName>
        <fullName evidence="1">Uncharacterized protein</fullName>
    </submittedName>
</protein>
<accession>A0AAE9CVK0</accession>
<evidence type="ECO:0000313" key="2">
    <source>
        <dbReference type="Proteomes" id="UP000827892"/>
    </source>
</evidence>
<dbReference type="AlphaFoldDB" id="A0AAE9CVK0"/>
<sequence length="175" mass="20210">MRSLPTSLSPTKQVVSANFFLDFAIGRDQVKGTHWSPITILSFLSVLSLATARIAEMAKAPIDFEEEWSKISNGTLEIKWYYFPTTQSLKIDIDKIQQVKIIRQDKGYAKNWGSGDFGTWWACDMKRNFRTHADQFYNVKVDIGETFKKGFTVNELDKFLVAIRKWLKVQNIAFE</sequence>
<organism evidence="1 2">
    <name type="scientific">Caenorhabditis briggsae</name>
    <dbReference type="NCBI Taxonomy" id="6238"/>
    <lineage>
        <taxon>Eukaryota</taxon>
        <taxon>Metazoa</taxon>
        <taxon>Ecdysozoa</taxon>
        <taxon>Nematoda</taxon>
        <taxon>Chromadorea</taxon>
        <taxon>Rhabditida</taxon>
        <taxon>Rhabditina</taxon>
        <taxon>Rhabditomorpha</taxon>
        <taxon>Rhabditoidea</taxon>
        <taxon>Rhabditidae</taxon>
        <taxon>Peloderinae</taxon>
        <taxon>Caenorhabditis</taxon>
    </lineage>
</organism>
<dbReference type="EMBL" id="CP090896">
    <property type="protein sequence ID" value="ULT83365.1"/>
    <property type="molecule type" value="Genomic_DNA"/>
</dbReference>
<dbReference type="PANTHER" id="PTHR35373:SF3">
    <property type="entry name" value="ACTIVATOR OF HSP90 ATPASE HOMOLOG 1-LIKE PROTEIN"/>
    <property type="match status" value="1"/>
</dbReference>
<proteinExistence type="predicted"/>
<gene>
    <name evidence="1" type="ORF">L3Y34_012543</name>
</gene>
<evidence type="ECO:0000313" key="1">
    <source>
        <dbReference type="EMBL" id="ULT83365.1"/>
    </source>
</evidence>
<dbReference type="PANTHER" id="PTHR35373">
    <property type="entry name" value="PROTEIN CBG16894"/>
    <property type="match status" value="1"/>
</dbReference>
<dbReference type="Proteomes" id="UP000827892">
    <property type="component" value="Chromosome X"/>
</dbReference>
<name>A0AAE9CVK0_CAEBR</name>
<reference evidence="1 2" key="1">
    <citation type="submission" date="2022-05" db="EMBL/GenBank/DDBJ databases">
        <title>Chromosome-level reference genomes for two strains of Caenorhabditis briggsae: an improved platform for comparative genomics.</title>
        <authorList>
            <person name="Stevens L."/>
            <person name="Andersen E.C."/>
        </authorList>
    </citation>
    <scope>NUCLEOTIDE SEQUENCE [LARGE SCALE GENOMIC DNA]</scope>
    <source>
        <strain evidence="1">QX1410_ONT</strain>
        <tissue evidence="1">Whole-organism</tissue>
    </source>
</reference>